<dbReference type="InterPro" id="IPR025930">
    <property type="entry name" value="NETI"/>
</dbReference>
<evidence type="ECO:0000313" key="2">
    <source>
        <dbReference type="Proteomes" id="UP000028091"/>
    </source>
</evidence>
<reference evidence="1 2" key="1">
    <citation type="submission" date="2012-09" db="EMBL/GenBank/DDBJ databases">
        <title>Genome Sequence of Bacillus sp. DW5-4.</title>
        <authorList>
            <person name="Lai Q."/>
            <person name="Liu Y."/>
            <person name="Shao Z."/>
        </authorList>
    </citation>
    <scope>NUCLEOTIDE SEQUENCE [LARGE SCALE GENOMIC DNA]</scope>
    <source>
        <strain evidence="1 2">DW5-4</strain>
    </source>
</reference>
<accession>A0A081LCH7</accession>
<gene>
    <name evidence="1" type="ORF">BA70_17195</name>
</gene>
<name>A0A081LCH7_9BACI</name>
<dbReference type="eggNOG" id="ENOG5033A0C">
    <property type="taxonomic scope" value="Bacteria"/>
</dbReference>
<protein>
    <recommendedName>
        <fullName evidence="3">NETI motif-containing protein</fullName>
    </recommendedName>
</protein>
<comment type="caution">
    <text evidence="1">The sequence shown here is derived from an EMBL/GenBank/DDBJ whole genome shotgun (WGS) entry which is preliminary data.</text>
</comment>
<keyword evidence="2" id="KW-1185">Reference proteome</keyword>
<evidence type="ECO:0008006" key="3">
    <source>
        <dbReference type="Google" id="ProtNLM"/>
    </source>
</evidence>
<dbReference type="OrthoDB" id="2354098at2"/>
<evidence type="ECO:0000313" key="1">
    <source>
        <dbReference type="EMBL" id="KEP26953.1"/>
    </source>
</evidence>
<organism evidence="1 2">
    <name type="scientific">Bacillus zhangzhouensis</name>
    <dbReference type="NCBI Taxonomy" id="1178540"/>
    <lineage>
        <taxon>Bacteria</taxon>
        <taxon>Bacillati</taxon>
        <taxon>Bacillota</taxon>
        <taxon>Bacilli</taxon>
        <taxon>Bacillales</taxon>
        <taxon>Bacillaceae</taxon>
        <taxon>Bacillus</taxon>
    </lineage>
</organism>
<sequence length="66" mass="7630">MTAKPKKKKFYVEDDMTIDQVLAQMAEEGYSPVRRMEEPIFQEKKENGSIQIIPIGKKIVFEGKIV</sequence>
<proteinExistence type="predicted"/>
<dbReference type="RefSeq" id="WP_034320271.1">
    <property type="nucleotide sequence ID" value="NZ_JBCMYH010000017.1"/>
</dbReference>
<dbReference type="Pfam" id="PF14044">
    <property type="entry name" value="NETI"/>
    <property type="match status" value="1"/>
</dbReference>
<dbReference type="AlphaFoldDB" id="A0A081LCH7"/>
<dbReference type="Proteomes" id="UP000028091">
    <property type="component" value="Unassembled WGS sequence"/>
</dbReference>
<dbReference type="EMBL" id="JOTP01000006">
    <property type="protein sequence ID" value="KEP26953.1"/>
    <property type="molecule type" value="Genomic_DNA"/>
</dbReference>